<evidence type="ECO:0000313" key="2">
    <source>
        <dbReference type="Proteomes" id="UP000053237"/>
    </source>
</evidence>
<protein>
    <submittedName>
        <fullName evidence="1">Uncharacterized protein</fullName>
    </submittedName>
</protein>
<keyword evidence="2" id="KW-1185">Reference proteome</keyword>
<evidence type="ECO:0000313" key="1">
    <source>
        <dbReference type="EMBL" id="CCI10836.1"/>
    </source>
</evidence>
<dbReference type="Proteomes" id="UP000053237">
    <property type="component" value="Unassembled WGS sequence"/>
</dbReference>
<organism evidence="1 2">
    <name type="scientific">Albugo candida</name>
    <dbReference type="NCBI Taxonomy" id="65357"/>
    <lineage>
        <taxon>Eukaryota</taxon>
        <taxon>Sar</taxon>
        <taxon>Stramenopiles</taxon>
        <taxon>Oomycota</taxon>
        <taxon>Peronosporomycetes</taxon>
        <taxon>Albuginales</taxon>
        <taxon>Albuginaceae</taxon>
        <taxon>Albugo</taxon>
    </lineage>
</organism>
<comment type="caution">
    <text evidence="1">The sequence shown here is derived from an EMBL/GenBank/DDBJ whole genome shotgun (WGS) entry which is preliminary data.</text>
</comment>
<sequence>MSQFKSERVPKLPFLYSKSIALVQLCMRRLHLKIVQIVQSRTQKYLLRTTTNLRLLYMFGCVQHRRIFFGYVLKIFAQL</sequence>
<gene>
    <name evidence="1" type="ORF">BN9_118190</name>
</gene>
<dbReference type="AlphaFoldDB" id="A0A024FUW7"/>
<reference evidence="1 2" key="1">
    <citation type="submission" date="2012-05" db="EMBL/GenBank/DDBJ databases">
        <title>Recombination and specialization in a pathogen metapopulation.</title>
        <authorList>
            <person name="Gardiner A."/>
            <person name="Kemen E."/>
            <person name="Schultz-Larsen T."/>
            <person name="MacLean D."/>
            <person name="Van Oosterhout C."/>
            <person name="Jones J.D.G."/>
        </authorList>
    </citation>
    <scope>NUCLEOTIDE SEQUENCE [LARGE SCALE GENOMIC DNA]</scope>
    <source>
        <strain evidence="1 2">Ac Nc2</strain>
    </source>
</reference>
<name>A0A024FUW7_9STRA</name>
<dbReference type="InParanoid" id="A0A024FUW7"/>
<proteinExistence type="predicted"/>
<accession>A0A024FUW7</accession>
<dbReference type="EMBL" id="CAIX01000423">
    <property type="protein sequence ID" value="CCI10836.1"/>
    <property type="molecule type" value="Genomic_DNA"/>
</dbReference>